<feature type="compositionally biased region" description="Acidic residues" evidence="5">
    <location>
        <begin position="179"/>
        <end position="193"/>
    </location>
</feature>
<feature type="compositionally biased region" description="Basic and acidic residues" evidence="5">
    <location>
        <begin position="530"/>
        <end position="546"/>
    </location>
</feature>
<evidence type="ECO:0000256" key="4">
    <source>
        <dbReference type="ARBA" id="ARBA00023242"/>
    </source>
</evidence>
<feature type="compositionally biased region" description="Acidic residues" evidence="5">
    <location>
        <begin position="396"/>
        <end position="407"/>
    </location>
</feature>
<dbReference type="Proteomes" id="UP000295252">
    <property type="component" value="Chromosome IX"/>
</dbReference>
<feature type="compositionally biased region" description="Polar residues" evidence="5">
    <location>
        <begin position="651"/>
        <end position="660"/>
    </location>
</feature>
<organism evidence="8 9">
    <name type="scientific">Coffea canephora</name>
    <name type="common">Robusta coffee</name>
    <dbReference type="NCBI Taxonomy" id="49390"/>
    <lineage>
        <taxon>Eukaryota</taxon>
        <taxon>Viridiplantae</taxon>
        <taxon>Streptophyta</taxon>
        <taxon>Embryophyta</taxon>
        <taxon>Tracheophyta</taxon>
        <taxon>Spermatophyta</taxon>
        <taxon>Magnoliopsida</taxon>
        <taxon>eudicotyledons</taxon>
        <taxon>Gunneridae</taxon>
        <taxon>Pentapetalae</taxon>
        <taxon>asterids</taxon>
        <taxon>lamiids</taxon>
        <taxon>Gentianales</taxon>
        <taxon>Rubiaceae</taxon>
        <taxon>Ixoroideae</taxon>
        <taxon>Gardenieae complex</taxon>
        <taxon>Bertiereae - Coffeeae clade</taxon>
        <taxon>Coffeeae</taxon>
        <taxon>Coffea</taxon>
    </lineage>
</organism>
<evidence type="ECO:0000313" key="9">
    <source>
        <dbReference type="Proteomes" id="UP000295252"/>
    </source>
</evidence>
<feature type="domain" description="NUC153" evidence="6">
    <location>
        <begin position="595"/>
        <end position="620"/>
    </location>
</feature>
<evidence type="ECO:0000256" key="5">
    <source>
        <dbReference type="SAM" id="MobiDB-lite"/>
    </source>
</evidence>
<keyword evidence="3" id="KW-0175">Coiled coil</keyword>
<dbReference type="FunCoup" id="A0A068U0K8">
    <property type="interactions" value="2793"/>
</dbReference>
<dbReference type="GO" id="GO:0005730">
    <property type="term" value="C:nucleolus"/>
    <property type="evidence" value="ECO:0007669"/>
    <property type="project" value="UniProtKB-SubCell"/>
</dbReference>
<dbReference type="EMBL" id="HG739091">
    <property type="protein sequence ID" value="CDP01852.1"/>
    <property type="molecule type" value="Genomic_DNA"/>
</dbReference>
<dbReference type="InParanoid" id="A0A068U0K8"/>
<comment type="similarity">
    <text evidence="2">Belongs to the ESF1 family.</text>
</comment>
<accession>A0A068U0K8</accession>
<dbReference type="InterPro" id="IPR039754">
    <property type="entry name" value="Esf1"/>
</dbReference>
<evidence type="ECO:0000259" key="6">
    <source>
        <dbReference type="Pfam" id="PF08159"/>
    </source>
</evidence>
<keyword evidence="9" id="KW-1185">Reference proteome</keyword>
<feature type="compositionally biased region" description="Acidic residues" evidence="5">
    <location>
        <begin position="494"/>
        <end position="514"/>
    </location>
</feature>
<feature type="compositionally biased region" description="Basic and acidic residues" evidence="5">
    <location>
        <begin position="137"/>
        <end position="147"/>
    </location>
</feature>
<dbReference type="STRING" id="49390.A0A068U0K8"/>
<dbReference type="OMA" id="YEMEMSW"/>
<dbReference type="GO" id="GO:0003723">
    <property type="term" value="F:RNA binding"/>
    <property type="evidence" value="ECO:0007669"/>
    <property type="project" value="TreeGrafter"/>
</dbReference>
<feature type="region of interest" description="Disordered" evidence="5">
    <location>
        <begin position="1"/>
        <end position="32"/>
    </location>
</feature>
<reference evidence="9" key="1">
    <citation type="journal article" date="2014" name="Science">
        <title>The coffee genome provides insight into the convergent evolution of caffeine biosynthesis.</title>
        <authorList>
            <person name="Denoeud F."/>
            <person name="Carretero-Paulet L."/>
            <person name="Dereeper A."/>
            <person name="Droc G."/>
            <person name="Guyot R."/>
            <person name="Pietrella M."/>
            <person name="Zheng C."/>
            <person name="Alberti A."/>
            <person name="Anthony F."/>
            <person name="Aprea G."/>
            <person name="Aury J.M."/>
            <person name="Bento P."/>
            <person name="Bernard M."/>
            <person name="Bocs S."/>
            <person name="Campa C."/>
            <person name="Cenci A."/>
            <person name="Combes M.C."/>
            <person name="Crouzillat D."/>
            <person name="Da Silva C."/>
            <person name="Daddiego L."/>
            <person name="De Bellis F."/>
            <person name="Dussert S."/>
            <person name="Garsmeur O."/>
            <person name="Gayraud T."/>
            <person name="Guignon V."/>
            <person name="Jahn K."/>
            <person name="Jamilloux V."/>
            <person name="Joet T."/>
            <person name="Labadie K."/>
            <person name="Lan T."/>
            <person name="Leclercq J."/>
            <person name="Lepelley M."/>
            <person name="Leroy T."/>
            <person name="Li L.T."/>
            <person name="Librado P."/>
            <person name="Lopez L."/>
            <person name="Munoz A."/>
            <person name="Noel B."/>
            <person name="Pallavicini A."/>
            <person name="Perrotta G."/>
            <person name="Poncet V."/>
            <person name="Pot D."/>
            <person name="Priyono X."/>
            <person name="Rigoreau M."/>
            <person name="Rouard M."/>
            <person name="Rozas J."/>
            <person name="Tranchant-Dubreuil C."/>
            <person name="VanBuren R."/>
            <person name="Zhang Q."/>
            <person name="Andrade A.C."/>
            <person name="Argout X."/>
            <person name="Bertrand B."/>
            <person name="de Kochko A."/>
            <person name="Graziosi G."/>
            <person name="Henry R.J."/>
            <person name="Jayarama X."/>
            <person name="Ming R."/>
            <person name="Nagai C."/>
            <person name="Rounsley S."/>
            <person name="Sankoff D."/>
            <person name="Giuliano G."/>
            <person name="Albert V.A."/>
            <person name="Wincker P."/>
            <person name="Lashermes P."/>
        </authorList>
    </citation>
    <scope>NUCLEOTIDE SEQUENCE [LARGE SCALE GENOMIC DNA]</scope>
    <source>
        <strain evidence="9">cv. DH200-94</strain>
    </source>
</reference>
<gene>
    <name evidence="8" type="ORF">GSCOC_T00037026001</name>
</gene>
<feature type="compositionally biased region" description="Basic residues" evidence="5">
    <location>
        <begin position="1"/>
        <end position="11"/>
    </location>
</feature>
<evidence type="ECO:0000313" key="8">
    <source>
        <dbReference type="EMBL" id="CDP01852.1"/>
    </source>
</evidence>
<name>A0A068U0K8_COFCA</name>
<protein>
    <submittedName>
        <fullName evidence="8">Uncharacterized protein</fullName>
    </submittedName>
</protein>
<dbReference type="PANTHER" id="PTHR12202:SF0">
    <property type="entry name" value="ESF1 HOMOLOG"/>
    <property type="match status" value="1"/>
</dbReference>
<dbReference type="PANTHER" id="PTHR12202">
    <property type="entry name" value="ESF1 HOMOLOG"/>
    <property type="match status" value="1"/>
</dbReference>
<dbReference type="InterPro" id="IPR012580">
    <property type="entry name" value="NUC153"/>
</dbReference>
<keyword evidence="4" id="KW-0539">Nucleus</keyword>
<evidence type="ECO:0000259" key="7">
    <source>
        <dbReference type="Pfam" id="PF25121"/>
    </source>
</evidence>
<feature type="region of interest" description="Disordered" evidence="5">
    <location>
        <begin position="472"/>
        <end position="546"/>
    </location>
</feature>
<feature type="compositionally biased region" description="Basic residues" evidence="5">
    <location>
        <begin position="477"/>
        <end position="489"/>
    </location>
</feature>
<feature type="compositionally biased region" description="Acidic residues" evidence="5">
    <location>
        <begin position="148"/>
        <end position="167"/>
    </location>
</feature>
<evidence type="ECO:0000256" key="3">
    <source>
        <dbReference type="ARBA" id="ARBA00023054"/>
    </source>
</evidence>
<dbReference type="Pfam" id="PF25121">
    <property type="entry name" value="RRM_ESF1"/>
    <property type="match status" value="1"/>
</dbReference>
<sequence length="713" mass="81153">MWSKSKNKKNMTKPDGDATANHRNDGKIITDARFASLHTDPRFREPPKHKAKVAIDSRFNRMFTDKDFATSKARTDKRGKQKKNDSAANSLRHYYRLEEEEEGAKERSLGKELVKNEESGESESEGVESDEESESENVEKGSLKLDNESETSDSEEEEEEEEAESDDSTSTTSDSDGAHEEEEDTFGLEETVPEIDKETHRLAVVNMDWSQVKAVDLYVLLSSFLPGGGQIMSVAVYPSEFGLKRMEEEAIHGPVGLFEDGKKNNQNDEDDDEIDNEKLRTYELSRLRYYYAVVECDSIATADYLYRTCDGVEFERSSTKLDLRFVPDTMEFKHQPRDVAKHAPADYEGLDFQTRALQQSKIHLTWDDDEPQRAKTLKRKFNADQLAELEFQEFLASDESDSDESENNDGMQNGSFVKQKKQDMYRALLQSGDGSDENDEKYQDMEVTFNTGLEDLSKRILEKKDRKSENVWDAILRGRREKKKARKNRSKDSAEDESIDTDNEPAEETDDFFLEECSGKESKVSQGRNARKEQQNEDASREAEASRAELELLLADDKGADSGLKGYNLKRKKMKGKMGKEIPGEGKLPTIDYDDPRFSTLFTSPFFALDPTDPQFKRSAAYARQMANRQQKSESENNRVKEPSETLGQGLASSKTQNDDNGGLHRCQPPAMKEKLELSSLVRSIKMKSKQIPLHGKVLEKNRHLKIKASKSK</sequence>
<dbReference type="PhylomeDB" id="A0A068U0K8"/>
<feature type="region of interest" description="Disordered" evidence="5">
    <location>
        <begin position="691"/>
        <end position="713"/>
    </location>
</feature>
<feature type="region of interest" description="Disordered" evidence="5">
    <location>
        <begin position="618"/>
        <end position="672"/>
    </location>
</feature>
<dbReference type="Gramene" id="CDP01852">
    <property type="protein sequence ID" value="CDP01852"/>
    <property type="gene ID" value="GSCOC_T00037026001"/>
</dbReference>
<feature type="compositionally biased region" description="Basic and acidic residues" evidence="5">
    <location>
        <begin position="104"/>
        <end position="118"/>
    </location>
</feature>
<feature type="region of interest" description="Disordered" evidence="5">
    <location>
        <begin position="396"/>
        <end position="421"/>
    </location>
</feature>
<feature type="compositionally biased region" description="Acidic residues" evidence="5">
    <location>
        <begin position="119"/>
        <end position="136"/>
    </location>
</feature>
<evidence type="ECO:0000256" key="1">
    <source>
        <dbReference type="ARBA" id="ARBA00004604"/>
    </source>
</evidence>
<feature type="compositionally biased region" description="Basic and acidic residues" evidence="5">
    <location>
        <begin position="631"/>
        <end position="644"/>
    </location>
</feature>
<dbReference type="AlphaFoldDB" id="A0A068U0K8"/>
<feature type="region of interest" description="Disordered" evidence="5">
    <location>
        <begin position="56"/>
        <end position="194"/>
    </location>
</feature>
<proteinExistence type="inferred from homology"/>
<dbReference type="InterPro" id="IPR056750">
    <property type="entry name" value="RRM_ESF1"/>
</dbReference>
<feature type="compositionally biased region" description="Basic and acidic residues" evidence="5">
    <location>
        <begin position="56"/>
        <end position="85"/>
    </location>
</feature>
<feature type="compositionally biased region" description="Basic residues" evidence="5">
    <location>
        <begin position="703"/>
        <end position="713"/>
    </location>
</feature>
<dbReference type="GO" id="GO:0006364">
    <property type="term" value="P:rRNA processing"/>
    <property type="evidence" value="ECO:0007669"/>
    <property type="project" value="InterPro"/>
</dbReference>
<comment type="subcellular location">
    <subcellularLocation>
        <location evidence="1">Nucleus</location>
        <location evidence="1">Nucleolus</location>
    </subcellularLocation>
</comment>
<feature type="compositionally biased region" description="Basic and acidic residues" evidence="5">
    <location>
        <begin position="12"/>
        <end position="30"/>
    </location>
</feature>
<dbReference type="Pfam" id="PF08159">
    <property type="entry name" value="NUC153"/>
    <property type="match status" value="1"/>
</dbReference>
<dbReference type="OrthoDB" id="431825at2759"/>
<feature type="domain" description="ESF1 RRM" evidence="7">
    <location>
        <begin position="199"/>
        <end position="340"/>
    </location>
</feature>
<evidence type="ECO:0000256" key="2">
    <source>
        <dbReference type="ARBA" id="ARBA00009087"/>
    </source>
</evidence>